<organism evidence="2 3">
    <name type="scientific">Macrolepiota fuliginosa MF-IS2</name>
    <dbReference type="NCBI Taxonomy" id="1400762"/>
    <lineage>
        <taxon>Eukaryota</taxon>
        <taxon>Fungi</taxon>
        <taxon>Dikarya</taxon>
        <taxon>Basidiomycota</taxon>
        <taxon>Agaricomycotina</taxon>
        <taxon>Agaricomycetes</taxon>
        <taxon>Agaricomycetidae</taxon>
        <taxon>Agaricales</taxon>
        <taxon>Agaricineae</taxon>
        <taxon>Agaricaceae</taxon>
        <taxon>Macrolepiota</taxon>
    </lineage>
</organism>
<keyword evidence="3" id="KW-1185">Reference proteome</keyword>
<comment type="caution">
    <text evidence="2">The sequence shown here is derived from an EMBL/GenBank/DDBJ whole genome shotgun (WGS) entry which is preliminary data.</text>
</comment>
<feature type="non-terminal residue" evidence="2">
    <location>
        <position position="656"/>
    </location>
</feature>
<sequence length="656" mass="73745">MTSSELSDALNPYAGHPRLQQSAQNYLDPFQQGAIDVQHHAPHRSELELAIPEPQPPSVGILQTQMMPRPIRGPSTVPVHPAHEILRALQATREAQERETQRRIVWEQEQEMKYRQRQVEMEQQISEMQCQITVLQSALAQSAAPAGSSASPATSHNNPGISPNCSPSMNRSHPGFTPQYRMSPTVLPSRPHQPNQSMSPVSPILQNPSSFNASHFVQDSCTGTPHTPVLAQPYYGHSAVDDYQAHQVALQVQHHSPHLQHLQNQQYHNPNHAAPIHRDFQQHSSITTLPPPADSLPPPQSATPSPSPLIGSTDVSHSPRSPHSSHSPHTGSRSSRKRSNADIASSDSGTDSDSSGSNPRHRMRRVNHHDRRCLTIHHAMRAHFLRMMQVETDKELPDSHAEGVPLGPDDPVRFVWDKTTKQSVHNSRMKTRIMNDIRENSRLYKHVPRKDFTKKILEGVFEQCFVTFRQKFRGQRDALSAQNLKKREDAKARRARRVSRRKIKLSNRAESREKIEALEHVAFDGALQLECMSSEESDYEADASGTRVCVLRTRGYAWRSQRLIRFYGILDDGAPSKLKRGAGKKERCGGPLKEGFYLPPSGVASWMISKRWIKAAQQERPDLPNTLRKLIEEPAGFEWSRLDLLGEDSGDETNPG</sequence>
<name>A0A9P5XMH0_9AGAR</name>
<feature type="compositionally biased region" description="Polar residues" evidence="1">
    <location>
        <begin position="192"/>
        <end position="210"/>
    </location>
</feature>
<reference evidence="2" key="1">
    <citation type="submission" date="2020-11" db="EMBL/GenBank/DDBJ databases">
        <authorList>
            <consortium name="DOE Joint Genome Institute"/>
            <person name="Ahrendt S."/>
            <person name="Riley R."/>
            <person name="Andreopoulos W."/>
            <person name="Labutti K."/>
            <person name="Pangilinan J."/>
            <person name="Ruiz-Duenas F.J."/>
            <person name="Barrasa J.M."/>
            <person name="Sanchez-Garcia M."/>
            <person name="Camarero S."/>
            <person name="Miyauchi S."/>
            <person name="Serrano A."/>
            <person name="Linde D."/>
            <person name="Babiker R."/>
            <person name="Drula E."/>
            <person name="Ayuso-Fernandez I."/>
            <person name="Pacheco R."/>
            <person name="Padilla G."/>
            <person name="Ferreira P."/>
            <person name="Barriuso J."/>
            <person name="Kellner H."/>
            <person name="Castanera R."/>
            <person name="Alfaro M."/>
            <person name="Ramirez L."/>
            <person name="Pisabarro A.G."/>
            <person name="Kuo A."/>
            <person name="Tritt A."/>
            <person name="Lipzen A."/>
            <person name="He G."/>
            <person name="Yan M."/>
            <person name="Ng V."/>
            <person name="Cullen D."/>
            <person name="Martin F."/>
            <person name="Rosso M.-N."/>
            <person name="Henrissat B."/>
            <person name="Hibbett D."/>
            <person name="Martinez A.T."/>
            <person name="Grigoriev I.V."/>
        </authorList>
    </citation>
    <scope>NUCLEOTIDE SEQUENCE</scope>
    <source>
        <strain evidence="2">MF-IS2</strain>
    </source>
</reference>
<dbReference type="Proteomes" id="UP000807342">
    <property type="component" value="Unassembled WGS sequence"/>
</dbReference>
<feature type="compositionally biased region" description="Polar residues" evidence="1">
    <location>
        <begin position="154"/>
        <end position="171"/>
    </location>
</feature>
<feature type="compositionally biased region" description="Low complexity" evidence="1">
    <location>
        <begin position="345"/>
        <end position="357"/>
    </location>
</feature>
<evidence type="ECO:0000313" key="2">
    <source>
        <dbReference type="EMBL" id="KAF9452426.1"/>
    </source>
</evidence>
<feature type="compositionally biased region" description="Pro residues" evidence="1">
    <location>
        <begin position="289"/>
        <end position="307"/>
    </location>
</feature>
<dbReference type="OrthoDB" id="3358418at2759"/>
<accession>A0A9P5XMH0</accession>
<protein>
    <submittedName>
        <fullName evidence="2">Uncharacterized protein</fullName>
    </submittedName>
</protein>
<feature type="region of interest" description="Disordered" evidence="1">
    <location>
        <begin position="284"/>
        <end position="370"/>
    </location>
</feature>
<evidence type="ECO:0000313" key="3">
    <source>
        <dbReference type="Proteomes" id="UP000807342"/>
    </source>
</evidence>
<feature type="region of interest" description="Disordered" evidence="1">
    <location>
        <begin position="145"/>
        <end position="210"/>
    </location>
</feature>
<proteinExistence type="predicted"/>
<dbReference type="EMBL" id="MU151071">
    <property type="protein sequence ID" value="KAF9452426.1"/>
    <property type="molecule type" value="Genomic_DNA"/>
</dbReference>
<dbReference type="AlphaFoldDB" id="A0A9P5XMH0"/>
<feature type="compositionally biased region" description="Low complexity" evidence="1">
    <location>
        <begin position="316"/>
        <end position="333"/>
    </location>
</feature>
<gene>
    <name evidence="2" type="ORF">P691DRAFT_697006</name>
</gene>
<evidence type="ECO:0000256" key="1">
    <source>
        <dbReference type="SAM" id="MobiDB-lite"/>
    </source>
</evidence>
<feature type="compositionally biased region" description="Basic residues" evidence="1">
    <location>
        <begin position="359"/>
        <end position="370"/>
    </location>
</feature>